<evidence type="ECO:0000313" key="6">
    <source>
        <dbReference type="EMBL" id="MBP1933990.1"/>
    </source>
</evidence>
<keyword evidence="6" id="KW-0418">Kinase</keyword>
<dbReference type="EMBL" id="JAGGKT010000015">
    <property type="protein sequence ID" value="MBP1933990.1"/>
    <property type="molecule type" value="Genomic_DNA"/>
</dbReference>
<evidence type="ECO:0000256" key="4">
    <source>
        <dbReference type="ARBA" id="ARBA00023134"/>
    </source>
</evidence>
<evidence type="ECO:0000256" key="5">
    <source>
        <dbReference type="ARBA" id="ARBA00023186"/>
    </source>
</evidence>
<dbReference type="CDD" id="cd03114">
    <property type="entry name" value="MMAA-like"/>
    <property type="match status" value="1"/>
</dbReference>
<dbReference type="GO" id="GO:0016301">
    <property type="term" value="F:kinase activity"/>
    <property type="evidence" value="ECO:0007669"/>
    <property type="project" value="UniProtKB-KW"/>
</dbReference>
<proteinExistence type="inferred from homology"/>
<dbReference type="Proteomes" id="UP001519343">
    <property type="component" value="Unassembled WGS sequence"/>
</dbReference>
<evidence type="ECO:0000256" key="1">
    <source>
        <dbReference type="ARBA" id="ARBA00009625"/>
    </source>
</evidence>
<dbReference type="PANTHER" id="PTHR43087:SF1">
    <property type="entry name" value="LAO_AO TRANSPORT SYSTEM ATPASE"/>
    <property type="match status" value="1"/>
</dbReference>
<evidence type="ECO:0000256" key="3">
    <source>
        <dbReference type="ARBA" id="ARBA00022801"/>
    </source>
</evidence>
<gene>
    <name evidence="6" type="ORF">J2Z37_004007</name>
</gene>
<dbReference type="Pfam" id="PF03308">
    <property type="entry name" value="MeaB"/>
    <property type="match status" value="1"/>
</dbReference>
<organism evidence="6 7">
    <name type="scientific">Ammoniphilus resinae</name>
    <dbReference type="NCBI Taxonomy" id="861532"/>
    <lineage>
        <taxon>Bacteria</taxon>
        <taxon>Bacillati</taxon>
        <taxon>Bacillota</taxon>
        <taxon>Bacilli</taxon>
        <taxon>Bacillales</taxon>
        <taxon>Paenibacillaceae</taxon>
        <taxon>Aneurinibacillus group</taxon>
        <taxon>Ammoniphilus</taxon>
    </lineage>
</organism>
<dbReference type="InterPro" id="IPR052040">
    <property type="entry name" value="GTPase/Isobutyryl-CoA_mutase"/>
</dbReference>
<dbReference type="PANTHER" id="PTHR43087">
    <property type="entry name" value="LYSINE/ARGININE/ORNITHINE TRANSPORT SYSTEM KINASE"/>
    <property type="match status" value="1"/>
</dbReference>
<accession>A0ABS4GUP5</accession>
<dbReference type="Gene3D" id="3.40.50.300">
    <property type="entry name" value="P-loop containing nucleotide triphosphate hydrolases"/>
    <property type="match status" value="1"/>
</dbReference>
<dbReference type="InterPro" id="IPR005129">
    <property type="entry name" value="GTPase_ArgK"/>
</dbReference>
<dbReference type="EC" id="2.7.-.-" evidence="6"/>
<keyword evidence="7" id="KW-1185">Reference proteome</keyword>
<keyword evidence="6" id="KW-0808">Transferase</keyword>
<dbReference type="NCBIfam" id="TIGR00750">
    <property type="entry name" value="lao"/>
    <property type="match status" value="1"/>
</dbReference>
<evidence type="ECO:0000256" key="2">
    <source>
        <dbReference type="ARBA" id="ARBA00022741"/>
    </source>
</evidence>
<reference evidence="6 7" key="1">
    <citation type="submission" date="2021-03" db="EMBL/GenBank/DDBJ databases">
        <title>Genomic Encyclopedia of Type Strains, Phase IV (KMG-IV): sequencing the most valuable type-strain genomes for metagenomic binning, comparative biology and taxonomic classification.</title>
        <authorList>
            <person name="Goeker M."/>
        </authorList>
    </citation>
    <scope>NUCLEOTIDE SEQUENCE [LARGE SCALE GENOMIC DNA]</scope>
    <source>
        <strain evidence="6 7">DSM 24738</strain>
    </source>
</reference>
<evidence type="ECO:0000313" key="7">
    <source>
        <dbReference type="Proteomes" id="UP001519343"/>
    </source>
</evidence>
<comment type="similarity">
    <text evidence="1">Belongs to the SIMIBI class G3E GTPase family. ArgK/MeaB subfamily.</text>
</comment>
<protein>
    <submittedName>
        <fullName evidence="6">LAO/AO transport system kinase</fullName>
        <ecNumber evidence="6">2.7.-.-</ecNumber>
    </submittedName>
</protein>
<dbReference type="InterPro" id="IPR027417">
    <property type="entry name" value="P-loop_NTPase"/>
</dbReference>
<sequence length="314" mass="34482">MQELSKRILNGDRRAAARAISYIEDDHPLKQTILQELFPSTGKAFVMGITGSPGAGKSSLVDVLVAYLRGLGLTVGIIAVDPTSPFTGGALLGDRIRMQRHATDPGVFIRSMGTRGSLGGLARASKEAIRVLDAFGLDVIIVETVGVGQSELDIMHIADTTAVVLNPGGGDTVQAFKAGIMEIADLFIINKADLSGTNKLMREVEQMLDLAKHDAAWRPTIVQTISLQEKGFEELWEAFLRHRKYLEESGEGERRRSKHLREEVLEIVDFRIHQQMMNKIKQGAFGDLLEQVGQRVKDPYEAADVILKDYASSK</sequence>
<name>A0ABS4GUP5_9BACL</name>
<dbReference type="Gene3D" id="1.20.5.170">
    <property type="match status" value="1"/>
</dbReference>
<keyword evidence="5" id="KW-0143">Chaperone</keyword>
<comment type="caution">
    <text evidence="6">The sequence shown here is derived from an EMBL/GenBank/DDBJ whole genome shotgun (WGS) entry which is preliminary data.</text>
</comment>
<keyword evidence="4" id="KW-0342">GTP-binding</keyword>
<dbReference type="RefSeq" id="WP_209812002.1">
    <property type="nucleotide sequence ID" value="NZ_JAGGKT010000015.1"/>
</dbReference>
<keyword evidence="3" id="KW-0378">Hydrolase</keyword>
<dbReference type="SUPFAM" id="SSF52540">
    <property type="entry name" value="P-loop containing nucleoside triphosphate hydrolases"/>
    <property type="match status" value="1"/>
</dbReference>
<keyword evidence="2" id="KW-0547">Nucleotide-binding</keyword>